<feature type="binding site" evidence="6">
    <location>
        <position position="133"/>
    </location>
    <ligand>
        <name>Fe cation</name>
        <dbReference type="ChEBI" id="CHEBI:24875"/>
        <note>catalytic</note>
    </ligand>
</feature>
<dbReference type="InterPro" id="IPR027450">
    <property type="entry name" value="AlkB-like"/>
</dbReference>
<keyword evidence="8" id="KW-0808">Transferase</keyword>
<evidence type="ECO:0000256" key="4">
    <source>
        <dbReference type="ARBA" id="ARBA00023004"/>
    </source>
</evidence>
<evidence type="ECO:0000259" key="7">
    <source>
        <dbReference type="PROSITE" id="PS51471"/>
    </source>
</evidence>
<keyword evidence="1 6" id="KW-0479">Metal-binding</keyword>
<evidence type="ECO:0000256" key="6">
    <source>
        <dbReference type="PIRSR" id="PIRSR604574-2"/>
    </source>
</evidence>
<dbReference type="AlphaFoldDB" id="A0A1I0C8K6"/>
<dbReference type="GO" id="GO:0035513">
    <property type="term" value="P:oxidative RNA demethylation"/>
    <property type="evidence" value="ECO:0007669"/>
    <property type="project" value="TreeGrafter"/>
</dbReference>
<organism evidence="8 9">
    <name type="scientific">Marinobacter segnicrescens</name>
    <dbReference type="NCBI Taxonomy" id="430453"/>
    <lineage>
        <taxon>Bacteria</taxon>
        <taxon>Pseudomonadati</taxon>
        <taxon>Pseudomonadota</taxon>
        <taxon>Gammaproteobacteria</taxon>
        <taxon>Pseudomonadales</taxon>
        <taxon>Marinobacteraceae</taxon>
        <taxon>Marinobacter</taxon>
    </lineage>
</organism>
<name>A0A1I0C8K6_9GAMM</name>
<dbReference type="Gene3D" id="2.60.120.590">
    <property type="entry name" value="Alpha-ketoglutarate-dependent dioxygenase AlkB-like"/>
    <property type="match status" value="1"/>
</dbReference>
<feature type="binding site" evidence="5">
    <location>
        <position position="161"/>
    </location>
    <ligand>
        <name>substrate</name>
    </ligand>
</feature>
<dbReference type="Pfam" id="PF13532">
    <property type="entry name" value="2OG-FeII_Oxy_2"/>
    <property type="match status" value="1"/>
</dbReference>
<evidence type="ECO:0000313" key="9">
    <source>
        <dbReference type="Proteomes" id="UP000198762"/>
    </source>
</evidence>
<dbReference type="InterPro" id="IPR004574">
    <property type="entry name" value="Alkb"/>
</dbReference>
<keyword evidence="2" id="KW-0223">Dioxygenase</keyword>
<comment type="cofactor">
    <cofactor evidence="6">
        <name>Fe(2+)</name>
        <dbReference type="ChEBI" id="CHEBI:29033"/>
    </cofactor>
    <text evidence="6">Binds 1 Fe(2+) ion per subunit.</text>
</comment>
<feature type="binding site" evidence="5">
    <location>
        <position position="135"/>
    </location>
    <ligand>
        <name>substrate</name>
    </ligand>
</feature>
<gene>
    <name evidence="8" type="ORF">SAMN04487962_10527</name>
</gene>
<evidence type="ECO:0000256" key="2">
    <source>
        <dbReference type="ARBA" id="ARBA00022964"/>
    </source>
</evidence>
<dbReference type="PROSITE" id="PS51471">
    <property type="entry name" value="FE2OG_OXY"/>
    <property type="match status" value="1"/>
</dbReference>
<dbReference type="InterPro" id="IPR037151">
    <property type="entry name" value="AlkB-like_sf"/>
</dbReference>
<sequence>MPDLFSDLDNNPESLGPGTWLFRGYALDVADELLQAIGRVAEQSPFRRMKTPGGRQMSAAMTGCGARNWVTDRQGYRYSELDPETGRPWPTMPPLLTQLAGDAAARAGYPGFEPDVCLVNCYQPGARMGLHQDRDEQDFRWPVVSVSLGLPAVFLWGELRRRGSPARLLLEHGDVLVWGGEDRLRYHGIAPVAHGRCEATGHVRYNLTFRRAC</sequence>
<dbReference type="InterPro" id="IPR005123">
    <property type="entry name" value="Oxoglu/Fe-dep_dioxygenase_dom"/>
</dbReference>
<dbReference type="EMBL" id="FOHZ01000005">
    <property type="protein sequence ID" value="SET15821.1"/>
    <property type="molecule type" value="Genomic_DNA"/>
</dbReference>
<protein>
    <submittedName>
        <fullName evidence="8">Alkylated DNA repair protein (DNA oxidative demethylase)</fullName>
    </submittedName>
</protein>
<feature type="binding site" evidence="6">
    <location>
        <position position="187"/>
    </location>
    <ligand>
        <name>Fe cation</name>
        <dbReference type="ChEBI" id="CHEBI:24875"/>
        <note>catalytic</note>
    </ligand>
</feature>
<feature type="binding site" evidence="5">
    <location>
        <position position="69"/>
    </location>
    <ligand>
        <name>substrate</name>
    </ligand>
</feature>
<feature type="binding site" evidence="5">
    <location>
        <begin position="204"/>
        <end position="210"/>
    </location>
    <ligand>
        <name>2-oxoglutarate</name>
        <dbReference type="ChEBI" id="CHEBI:16810"/>
    </ligand>
</feature>
<accession>A0A1I0C8K6</accession>
<dbReference type="NCBIfam" id="NF011930">
    <property type="entry name" value="PRK15401.1"/>
    <property type="match status" value="1"/>
</dbReference>
<evidence type="ECO:0000313" key="8">
    <source>
        <dbReference type="EMBL" id="SET15821.1"/>
    </source>
</evidence>
<dbReference type="RefSeq" id="WP_091849829.1">
    <property type="nucleotide sequence ID" value="NZ_FOHZ01000005.1"/>
</dbReference>
<dbReference type="PANTHER" id="PTHR16557:SF2">
    <property type="entry name" value="NUCLEIC ACID DIOXYGENASE ALKBH1"/>
    <property type="match status" value="1"/>
</dbReference>
<feature type="domain" description="Fe2OG dioxygenase" evidence="7">
    <location>
        <begin position="113"/>
        <end position="213"/>
    </location>
</feature>
<dbReference type="GO" id="GO:0032259">
    <property type="term" value="P:methylation"/>
    <property type="evidence" value="ECO:0007669"/>
    <property type="project" value="UniProtKB-KW"/>
</dbReference>
<dbReference type="OrthoDB" id="9796932at2"/>
<dbReference type="Proteomes" id="UP000198762">
    <property type="component" value="Unassembled WGS sequence"/>
</dbReference>
<keyword evidence="9" id="KW-1185">Reference proteome</keyword>
<keyword evidence="3" id="KW-0560">Oxidoreductase</keyword>
<dbReference type="PANTHER" id="PTHR16557">
    <property type="entry name" value="ALKYLATED DNA REPAIR PROTEIN ALKB-RELATED"/>
    <property type="match status" value="1"/>
</dbReference>
<evidence type="ECO:0000256" key="1">
    <source>
        <dbReference type="ARBA" id="ARBA00022723"/>
    </source>
</evidence>
<proteinExistence type="predicted"/>
<dbReference type="GO" id="GO:0008168">
    <property type="term" value="F:methyltransferase activity"/>
    <property type="evidence" value="ECO:0007669"/>
    <property type="project" value="UniProtKB-KW"/>
</dbReference>
<reference evidence="9" key="1">
    <citation type="submission" date="2016-10" db="EMBL/GenBank/DDBJ databases">
        <authorList>
            <person name="Varghese N."/>
            <person name="Submissions S."/>
        </authorList>
    </citation>
    <scope>NUCLEOTIDE SEQUENCE [LARGE SCALE GENOMIC DNA]</scope>
    <source>
        <strain evidence="9">CGMCC 1.6489</strain>
    </source>
</reference>
<evidence type="ECO:0000256" key="3">
    <source>
        <dbReference type="ARBA" id="ARBA00023002"/>
    </source>
</evidence>
<feature type="binding site" evidence="5">
    <location>
        <begin position="120"/>
        <end position="122"/>
    </location>
    <ligand>
        <name>2-oxoglutarate</name>
        <dbReference type="ChEBI" id="CHEBI:16810"/>
    </ligand>
</feature>
<evidence type="ECO:0000256" key="5">
    <source>
        <dbReference type="PIRSR" id="PIRSR604574-1"/>
    </source>
</evidence>
<dbReference type="SUPFAM" id="SSF51197">
    <property type="entry name" value="Clavaminate synthase-like"/>
    <property type="match status" value="1"/>
</dbReference>
<dbReference type="GO" id="GO:0035515">
    <property type="term" value="F:oxidative RNA demethylase activity"/>
    <property type="evidence" value="ECO:0007669"/>
    <property type="project" value="TreeGrafter"/>
</dbReference>
<feature type="binding site" evidence="5">
    <location>
        <begin position="76"/>
        <end position="78"/>
    </location>
    <ligand>
        <name>substrate</name>
    </ligand>
</feature>
<dbReference type="GO" id="GO:0035516">
    <property type="term" value="F:broad specificity oxidative DNA demethylase activity"/>
    <property type="evidence" value="ECO:0007669"/>
    <property type="project" value="TreeGrafter"/>
</dbReference>
<dbReference type="GO" id="GO:0008198">
    <property type="term" value="F:ferrous iron binding"/>
    <property type="evidence" value="ECO:0007669"/>
    <property type="project" value="TreeGrafter"/>
</dbReference>
<feature type="binding site" evidence="6">
    <location>
        <position position="131"/>
    </location>
    <ligand>
        <name>Fe cation</name>
        <dbReference type="ChEBI" id="CHEBI:24875"/>
        <note>catalytic</note>
    </ligand>
</feature>
<dbReference type="GO" id="GO:0005737">
    <property type="term" value="C:cytoplasm"/>
    <property type="evidence" value="ECO:0007669"/>
    <property type="project" value="TreeGrafter"/>
</dbReference>
<dbReference type="STRING" id="430453.SAMN04487962_10527"/>
<keyword evidence="8" id="KW-0489">Methyltransferase</keyword>
<keyword evidence="4 6" id="KW-0408">Iron</keyword>